<protein>
    <submittedName>
        <fullName evidence="2">Uncharacterized protein</fullName>
    </submittedName>
</protein>
<reference evidence="2 3" key="1">
    <citation type="submission" date="2013-08" db="EMBL/GenBank/DDBJ databases">
        <authorList>
            <person name="Huang J."/>
            <person name="Wang G."/>
        </authorList>
    </citation>
    <scope>NUCLEOTIDE SEQUENCE [LARGE SCALE GENOMIC DNA]</scope>
    <source>
        <strain evidence="2 3">JSM 076056</strain>
    </source>
</reference>
<sequence length="35" mass="4097">MSYNEVKKRLAERGGKGTKKYSQTDVEQVKRDIRP</sequence>
<dbReference type="Proteomes" id="UP000030528">
    <property type="component" value="Unassembled WGS sequence"/>
</dbReference>
<feature type="compositionally biased region" description="Basic and acidic residues" evidence="1">
    <location>
        <begin position="1"/>
        <end position="15"/>
    </location>
</feature>
<name>A0A0A5GRI4_9BACI</name>
<keyword evidence="3" id="KW-1185">Reference proteome</keyword>
<evidence type="ECO:0000313" key="2">
    <source>
        <dbReference type="EMBL" id="KGX93780.1"/>
    </source>
</evidence>
<organism evidence="2 3">
    <name type="scientific">Pontibacillus halophilus JSM 076056 = DSM 19796</name>
    <dbReference type="NCBI Taxonomy" id="1385510"/>
    <lineage>
        <taxon>Bacteria</taxon>
        <taxon>Bacillati</taxon>
        <taxon>Bacillota</taxon>
        <taxon>Bacilli</taxon>
        <taxon>Bacillales</taxon>
        <taxon>Bacillaceae</taxon>
        <taxon>Pontibacillus</taxon>
    </lineage>
</organism>
<evidence type="ECO:0000256" key="1">
    <source>
        <dbReference type="SAM" id="MobiDB-lite"/>
    </source>
</evidence>
<dbReference type="EMBL" id="AVPE01000001">
    <property type="protein sequence ID" value="KGX93780.1"/>
    <property type="molecule type" value="Genomic_DNA"/>
</dbReference>
<dbReference type="AlphaFoldDB" id="A0A0A5GRI4"/>
<accession>A0A0A5GRI4</accession>
<feature type="region of interest" description="Disordered" evidence="1">
    <location>
        <begin position="1"/>
        <end position="35"/>
    </location>
</feature>
<evidence type="ECO:0000313" key="3">
    <source>
        <dbReference type="Proteomes" id="UP000030528"/>
    </source>
</evidence>
<comment type="caution">
    <text evidence="2">The sequence shown here is derived from an EMBL/GenBank/DDBJ whole genome shotgun (WGS) entry which is preliminary data.</text>
</comment>
<proteinExistence type="predicted"/>
<gene>
    <name evidence="2" type="ORF">N781_00840</name>
</gene>